<dbReference type="Proteomes" id="UP000286415">
    <property type="component" value="Unassembled WGS sequence"/>
</dbReference>
<keyword evidence="2" id="KW-1185">Reference proteome</keyword>
<reference evidence="1 2" key="1">
    <citation type="journal article" date="2018" name="Biotechnol. Adv.">
        <title>Improved genomic resources and new bioinformatic workflow for the carcinogenic parasite Clonorchis sinensis: Biotechnological implications.</title>
        <authorList>
            <person name="Wang D."/>
            <person name="Korhonen P.K."/>
            <person name="Gasser R.B."/>
            <person name="Young N.D."/>
        </authorList>
    </citation>
    <scope>NUCLEOTIDE SEQUENCE [LARGE SCALE GENOMIC DNA]</scope>
    <source>
        <strain evidence="1">Cs-k2</strain>
    </source>
</reference>
<reference evidence="1 2" key="2">
    <citation type="journal article" date="2021" name="Genomics">
        <title>High-quality reference genome for Clonorchis sinensis.</title>
        <authorList>
            <person name="Young N.D."/>
            <person name="Stroehlein A.J."/>
            <person name="Kinkar L."/>
            <person name="Wang T."/>
            <person name="Sohn W.M."/>
            <person name="Chang B.C.H."/>
            <person name="Kaur P."/>
            <person name="Weisz D."/>
            <person name="Dudchenko O."/>
            <person name="Aiden E.L."/>
            <person name="Korhonen P.K."/>
            <person name="Gasser R.B."/>
        </authorList>
    </citation>
    <scope>NUCLEOTIDE SEQUENCE [LARGE SCALE GENOMIC DNA]</scope>
    <source>
        <strain evidence="1">Cs-k2</strain>
    </source>
</reference>
<protein>
    <submittedName>
        <fullName evidence="1">Uncharacterized protein</fullName>
    </submittedName>
</protein>
<proteinExistence type="predicted"/>
<dbReference type="InParanoid" id="A0A419Q8U0"/>
<evidence type="ECO:0000313" key="2">
    <source>
        <dbReference type="Proteomes" id="UP000286415"/>
    </source>
</evidence>
<organism evidence="1 2">
    <name type="scientific">Clonorchis sinensis</name>
    <name type="common">Chinese liver fluke</name>
    <dbReference type="NCBI Taxonomy" id="79923"/>
    <lineage>
        <taxon>Eukaryota</taxon>
        <taxon>Metazoa</taxon>
        <taxon>Spiralia</taxon>
        <taxon>Lophotrochozoa</taxon>
        <taxon>Platyhelminthes</taxon>
        <taxon>Trematoda</taxon>
        <taxon>Digenea</taxon>
        <taxon>Opisthorchiida</taxon>
        <taxon>Opisthorchiata</taxon>
        <taxon>Opisthorchiidae</taxon>
        <taxon>Clonorchis</taxon>
    </lineage>
</organism>
<evidence type="ECO:0000313" key="1">
    <source>
        <dbReference type="EMBL" id="KAG5450192.1"/>
    </source>
</evidence>
<name>A0A419Q8U0_CLOSI</name>
<dbReference type="EMBL" id="NIRI02000042">
    <property type="protein sequence ID" value="KAG5450192.1"/>
    <property type="molecule type" value="Genomic_DNA"/>
</dbReference>
<gene>
    <name evidence="1" type="ORF">CSKR_114267</name>
</gene>
<accession>A0A419Q8U0</accession>
<comment type="caution">
    <text evidence="1">The sequence shown here is derived from an EMBL/GenBank/DDBJ whole genome shotgun (WGS) entry which is preliminary data.</text>
</comment>
<sequence>MKLGPGLPSKTADWYGRSIRVHLGLPKVVPLDPFRRDLLLALCFFNHCDAKTSAVLAELRENSAEICEGDCDLNRKRQFTRQRHEAKRKFRPWTNDASAVPITSEGDDNFSGYSYTGCAPVPNDEAASQVDSHRSV</sequence>
<dbReference type="AlphaFoldDB" id="A0A419Q8U0"/>